<proteinExistence type="predicted"/>
<evidence type="ECO:0000256" key="3">
    <source>
        <dbReference type="SAM" id="MobiDB-lite"/>
    </source>
</evidence>
<evidence type="ECO:0000313" key="5">
    <source>
        <dbReference type="EMBL" id="AXE38502.1"/>
    </source>
</evidence>
<gene>
    <name evidence="5" type="primary">mshD_3</name>
    <name evidence="5" type="ORF">JS278_01327</name>
</gene>
<dbReference type="InterPro" id="IPR050832">
    <property type="entry name" value="Bact_Acetyltransf"/>
</dbReference>
<protein>
    <submittedName>
        <fullName evidence="5">Mycothiol acetyltransferase</fullName>
        <ecNumber evidence="5">2.3.1.189</ecNumber>
    </submittedName>
</protein>
<dbReference type="RefSeq" id="WP_114044497.1">
    <property type="nucleotide sequence ID" value="NZ_CP025198.1"/>
</dbReference>
<dbReference type="AlphaFoldDB" id="A0A344UTA4"/>
<dbReference type="GO" id="GO:0035447">
    <property type="term" value="F:mycothiol synthase activity"/>
    <property type="evidence" value="ECO:0007669"/>
    <property type="project" value="UniProtKB-EC"/>
</dbReference>
<dbReference type="EMBL" id="CP025198">
    <property type="protein sequence ID" value="AXE38502.1"/>
    <property type="molecule type" value="Genomic_DNA"/>
</dbReference>
<evidence type="ECO:0000256" key="2">
    <source>
        <dbReference type="ARBA" id="ARBA00023315"/>
    </source>
</evidence>
<accession>A0A344UTA4</accession>
<dbReference type="InterPro" id="IPR000182">
    <property type="entry name" value="GNAT_dom"/>
</dbReference>
<evidence type="ECO:0000259" key="4">
    <source>
        <dbReference type="PROSITE" id="PS51186"/>
    </source>
</evidence>
<name>A0A344UTA4_9ACTN</name>
<reference evidence="5 6" key="1">
    <citation type="submission" date="2017-12" db="EMBL/GenBank/DDBJ databases">
        <title>The whole genome sequence of the Acidipropionibacterium virtanenii sp. nov. type strain JS278.</title>
        <authorList>
            <person name="Laine P."/>
            <person name="Deptula P."/>
            <person name="Varmanen P."/>
            <person name="Auvinen P."/>
        </authorList>
    </citation>
    <scope>NUCLEOTIDE SEQUENCE [LARGE SCALE GENOMIC DNA]</scope>
    <source>
        <strain evidence="5 6">JS278</strain>
    </source>
</reference>
<dbReference type="PANTHER" id="PTHR43877">
    <property type="entry name" value="AMINOALKYLPHOSPHONATE N-ACETYLTRANSFERASE-RELATED-RELATED"/>
    <property type="match status" value="1"/>
</dbReference>
<keyword evidence="6" id="KW-1185">Reference proteome</keyword>
<feature type="compositionally biased region" description="Basic and acidic residues" evidence="3">
    <location>
        <begin position="158"/>
        <end position="173"/>
    </location>
</feature>
<feature type="domain" description="N-acetyltransferase" evidence="4">
    <location>
        <begin position="9"/>
        <end position="176"/>
    </location>
</feature>
<dbReference type="Gene3D" id="3.40.630.30">
    <property type="match status" value="1"/>
</dbReference>
<dbReference type="CDD" id="cd04301">
    <property type="entry name" value="NAT_SF"/>
    <property type="match status" value="1"/>
</dbReference>
<dbReference type="Pfam" id="PF00583">
    <property type="entry name" value="Acetyltransf_1"/>
    <property type="match status" value="1"/>
</dbReference>
<dbReference type="InterPro" id="IPR016181">
    <property type="entry name" value="Acyl_CoA_acyltransferase"/>
</dbReference>
<sequence length="185" mass="19911">MPEPTPGSPSVRLALPAEAGALAQVQRRAWLADPSLAGVLDALSLDEMREAWWAAITRPPLAEFRVLVALDPGSEGPVVRGFAAIGPSEDEDAGPTDALVAEFVVDPERRGQGHGSRLLNAVADTLRADRFTRATWWLRSTDDAMRTFLTESGWAPDGAHRESGTEDGSVHIKEIRLHSDITTAP</sequence>
<dbReference type="KEGG" id="acij:JS278_01327"/>
<keyword evidence="1 5" id="KW-0808">Transferase</keyword>
<dbReference type="Proteomes" id="UP000251995">
    <property type="component" value="Chromosome"/>
</dbReference>
<evidence type="ECO:0000256" key="1">
    <source>
        <dbReference type="ARBA" id="ARBA00022679"/>
    </source>
</evidence>
<organism evidence="5 6">
    <name type="scientific">Acidipropionibacterium virtanenii</name>
    <dbReference type="NCBI Taxonomy" id="2057246"/>
    <lineage>
        <taxon>Bacteria</taxon>
        <taxon>Bacillati</taxon>
        <taxon>Actinomycetota</taxon>
        <taxon>Actinomycetes</taxon>
        <taxon>Propionibacteriales</taxon>
        <taxon>Propionibacteriaceae</taxon>
        <taxon>Acidipropionibacterium</taxon>
    </lineage>
</organism>
<dbReference type="EC" id="2.3.1.189" evidence="5"/>
<dbReference type="OrthoDB" id="5243635at2"/>
<evidence type="ECO:0000313" key="6">
    <source>
        <dbReference type="Proteomes" id="UP000251995"/>
    </source>
</evidence>
<keyword evidence="2 5" id="KW-0012">Acyltransferase</keyword>
<feature type="region of interest" description="Disordered" evidence="3">
    <location>
        <begin position="154"/>
        <end position="173"/>
    </location>
</feature>
<dbReference type="PROSITE" id="PS51186">
    <property type="entry name" value="GNAT"/>
    <property type="match status" value="1"/>
</dbReference>
<dbReference type="SUPFAM" id="SSF55729">
    <property type="entry name" value="Acyl-CoA N-acyltransferases (Nat)"/>
    <property type="match status" value="1"/>
</dbReference>